<dbReference type="HOGENOM" id="CLU_090617_0_0_11"/>
<dbReference type="STRING" id="479433.Caci_0551"/>
<dbReference type="SUPFAM" id="SSF53850">
    <property type="entry name" value="Periplasmic binding protein-like II"/>
    <property type="match status" value="1"/>
</dbReference>
<evidence type="ECO:0000313" key="1">
    <source>
        <dbReference type="EMBL" id="ACU69489.1"/>
    </source>
</evidence>
<accession>C7PXD8</accession>
<name>C7PXD8_CATAD</name>
<dbReference type="eggNOG" id="COG3221">
    <property type="taxonomic scope" value="Bacteria"/>
</dbReference>
<dbReference type="PANTHER" id="PTHR35841">
    <property type="entry name" value="PHOSPHONATES-BINDING PERIPLASMIC PROTEIN"/>
    <property type="match status" value="1"/>
</dbReference>
<dbReference type="Gene3D" id="3.40.190.10">
    <property type="entry name" value="Periplasmic binding protein-like II"/>
    <property type="match status" value="2"/>
</dbReference>
<dbReference type="RefSeq" id="WP_012784784.1">
    <property type="nucleotide sequence ID" value="NC_013131.1"/>
</dbReference>
<proteinExistence type="predicted"/>
<dbReference type="Pfam" id="PF12974">
    <property type="entry name" value="Phosphonate-bd"/>
    <property type="match status" value="1"/>
</dbReference>
<reference evidence="1 2" key="1">
    <citation type="journal article" date="2009" name="Stand. Genomic Sci.">
        <title>Complete genome sequence of Catenulispora acidiphila type strain (ID 139908).</title>
        <authorList>
            <person name="Copeland A."/>
            <person name="Lapidus A."/>
            <person name="Glavina Del Rio T."/>
            <person name="Nolan M."/>
            <person name="Lucas S."/>
            <person name="Chen F."/>
            <person name="Tice H."/>
            <person name="Cheng J.F."/>
            <person name="Bruce D."/>
            <person name="Goodwin L."/>
            <person name="Pitluck S."/>
            <person name="Mikhailova N."/>
            <person name="Pati A."/>
            <person name="Ivanova N."/>
            <person name="Mavromatis K."/>
            <person name="Chen A."/>
            <person name="Palaniappan K."/>
            <person name="Chain P."/>
            <person name="Land M."/>
            <person name="Hauser L."/>
            <person name="Chang Y.J."/>
            <person name="Jeffries C.D."/>
            <person name="Chertkov O."/>
            <person name="Brettin T."/>
            <person name="Detter J.C."/>
            <person name="Han C."/>
            <person name="Ali Z."/>
            <person name="Tindall B.J."/>
            <person name="Goker M."/>
            <person name="Bristow J."/>
            <person name="Eisen J.A."/>
            <person name="Markowitz V."/>
            <person name="Hugenholtz P."/>
            <person name="Kyrpides N.C."/>
            <person name="Klenk H.P."/>
        </authorList>
    </citation>
    <scope>NUCLEOTIDE SEQUENCE [LARGE SCALE GENOMIC DNA]</scope>
    <source>
        <strain evidence="2">DSM 44928 / JCM 14897 / NBRC 102108 / NRRL B-24433 / ID139908</strain>
    </source>
</reference>
<evidence type="ECO:0000313" key="2">
    <source>
        <dbReference type="Proteomes" id="UP000000851"/>
    </source>
</evidence>
<organism evidence="1 2">
    <name type="scientific">Catenulispora acidiphila (strain DSM 44928 / JCM 14897 / NBRC 102108 / NRRL B-24433 / ID139908)</name>
    <dbReference type="NCBI Taxonomy" id="479433"/>
    <lineage>
        <taxon>Bacteria</taxon>
        <taxon>Bacillati</taxon>
        <taxon>Actinomycetota</taxon>
        <taxon>Actinomycetes</taxon>
        <taxon>Catenulisporales</taxon>
        <taxon>Catenulisporaceae</taxon>
        <taxon>Catenulispora</taxon>
    </lineage>
</organism>
<keyword evidence="2" id="KW-1185">Reference proteome</keyword>
<sequence>MSNRVLLGAVAYDSKVVTIWDGFRQWFRDRDLDFDYVLYSHYERQIEDLVEGHIDVAWHSPLAWVRTVRLARARSVGVRAVVMRDSDRDLVSAVLVRADSDLASLDDLRGRSVATGAIDSPQAHLLPLSMLREAGLRPDVDFKVSRFDVRVGLHGDHVGGERDAAVALRSGLVDAACMLDANTLLFSREGTLPAGSVRVLAKTEPFDHCTMAVGPGADKSTVDRFTALLLGMAYDDPTVRPLFDLEGLKQWLPARTDRYSALERAVDELGFLDAEGKLCADDYRP</sequence>
<dbReference type="EMBL" id="CP001700">
    <property type="protein sequence ID" value="ACU69489.1"/>
    <property type="molecule type" value="Genomic_DNA"/>
</dbReference>
<dbReference type="Proteomes" id="UP000000851">
    <property type="component" value="Chromosome"/>
</dbReference>
<dbReference type="KEGG" id="cai:Caci_0551"/>
<protein>
    <recommendedName>
        <fullName evidence="3">ABC-type phosphate/phosphonate transport system periplasmic component-like protein</fullName>
    </recommendedName>
</protein>
<dbReference type="OrthoDB" id="5318791at2"/>
<evidence type="ECO:0008006" key="3">
    <source>
        <dbReference type="Google" id="ProtNLM"/>
    </source>
</evidence>
<dbReference type="InParanoid" id="C7PXD8"/>
<dbReference type="AlphaFoldDB" id="C7PXD8"/>
<dbReference type="PANTHER" id="PTHR35841:SF1">
    <property type="entry name" value="PHOSPHONATES-BINDING PERIPLASMIC PROTEIN"/>
    <property type="match status" value="1"/>
</dbReference>
<gene>
    <name evidence="1" type="ordered locus">Caci_0551</name>
</gene>